<comment type="subcellular location">
    <subcellularLocation>
        <location evidence="1">Membrane</location>
        <topology evidence="1">Multi-pass membrane protein</topology>
    </subcellularLocation>
</comment>
<dbReference type="EMBL" id="NHOQ01001879">
    <property type="protein sequence ID" value="PWA21896.1"/>
    <property type="molecule type" value="Genomic_DNA"/>
</dbReference>
<dbReference type="GO" id="GO:0016020">
    <property type="term" value="C:membrane"/>
    <property type="evidence" value="ECO:0007669"/>
    <property type="project" value="UniProtKB-SubCell"/>
</dbReference>
<evidence type="ECO:0000259" key="6">
    <source>
        <dbReference type="Pfam" id="PF08510"/>
    </source>
</evidence>
<sequence>MEEQWRKGEERRGAPEPAVTKPEVLCVKCRGMQMEETISERRDEAVERGGRKIVVDGMSNHYSPLQDVGDLPLHRLNILSCSETLNPDLMRVQRFVRRLTVLDVLRSDAADGCPVVRHLLCGFHIFVIDAFPKLVHEGHSGQDALFAIRTDSHHLTVDGNSLGYSGNRRATRVRRGKPEALITSCRCYWTAMMKSRQTNHHWDENLLVFCHVKQWRLTERLVMIQWEIQISHPLKADSFTREVSGSLLLLRTPCFLLMISAASAPIVSSITSGSTSSNQRSSLKQELRSQSAAVGLGLDCLECIMVENSPSPLPERAIYGFVLFLGSQFGFFLYCLWAYVPEEWLHSVGLTYWPQKYWALAMPIYLLVALMVSLVVLFGINMNNTAPLDSVDNVTDVFAQGQRSDCHRKGGIPRLEDVSISEVNKMFYLSSET</sequence>
<evidence type="ECO:0000256" key="2">
    <source>
        <dbReference type="ARBA" id="ARBA00022692"/>
    </source>
</evidence>
<feature type="domain" description="PIG-P" evidence="6">
    <location>
        <begin position="316"/>
        <end position="428"/>
    </location>
</feature>
<gene>
    <name evidence="7" type="ORF">CCH79_00015572</name>
</gene>
<evidence type="ECO:0000256" key="1">
    <source>
        <dbReference type="ARBA" id="ARBA00004141"/>
    </source>
</evidence>
<dbReference type="STRING" id="33528.ENSGAFP00000022766"/>
<organism evidence="7 8">
    <name type="scientific">Gambusia affinis</name>
    <name type="common">Western mosquitofish</name>
    <name type="synonym">Heterandria affinis</name>
    <dbReference type="NCBI Taxonomy" id="33528"/>
    <lineage>
        <taxon>Eukaryota</taxon>
        <taxon>Metazoa</taxon>
        <taxon>Chordata</taxon>
        <taxon>Craniata</taxon>
        <taxon>Vertebrata</taxon>
        <taxon>Euteleostomi</taxon>
        <taxon>Actinopterygii</taxon>
        <taxon>Neopterygii</taxon>
        <taxon>Teleostei</taxon>
        <taxon>Neoteleostei</taxon>
        <taxon>Acanthomorphata</taxon>
        <taxon>Ovalentaria</taxon>
        <taxon>Atherinomorphae</taxon>
        <taxon>Cyprinodontiformes</taxon>
        <taxon>Poeciliidae</taxon>
        <taxon>Poeciliinae</taxon>
        <taxon>Gambusia</taxon>
    </lineage>
</organism>
<dbReference type="Pfam" id="PF08510">
    <property type="entry name" value="PIG-P"/>
    <property type="match status" value="1"/>
</dbReference>
<feature type="transmembrane region" description="Helical" evidence="5">
    <location>
        <begin position="360"/>
        <end position="380"/>
    </location>
</feature>
<reference evidence="7 8" key="1">
    <citation type="journal article" date="2018" name="G3 (Bethesda)">
        <title>A High-Quality Reference Genome for the Invasive Mosquitofish Gambusia affinis Using a Chicago Library.</title>
        <authorList>
            <person name="Hoffberg S.L."/>
            <person name="Troendle N.J."/>
            <person name="Glenn T.C."/>
            <person name="Mahmud O."/>
            <person name="Louha S."/>
            <person name="Chalopin D."/>
            <person name="Bennetzen J.L."/>
            <person name="Mauricio R."/>
        </authorList>
    </citation>
    <scope>NUCLEOTIDE SEQUENCE [LARGE SCALE GENOMIC DNA]</scope>
    <source>
        <strain evidence="7">NE01/NJP1002.9</strain>
        <tissue evidence="7">Muscle</tissue>
    </source>
</reference>
<dbReference type="PANTHER" id="PTHR46346:SF1">
    <property type="entry name" value="PHOSPHATIDYLINOSITOL N-ACETYLGLUCOSAMINYLTRANSFERASE SUBUNIT P"/>
    <property type="match status" value="1"/>
</dbReference>
<feature type="transmembrane region" description="Helical" evidence="5">
    <location>
        <begin position="318"/>
        <end position="340"/>
    </location>
</feature>
<keyword evidence="3 5" id="KW-1133">Transmembrane helix</keyword>
<keyword evidence="4 5" id="KW-0472">Membrane</keyword>
<name>A0A315VF98_GAMAF</name>
<evidence type="ECO:0000256" key="5">
    <source>
        <dbReference type="SAM" id="Phobius"/>
    </source>
</evidence>
<dbReference type="AlphaFoldDB" id="A0A315VF98"/>
<dbReference type="GO" id="GO:0005783">
    <property type="term" value="C:endoplasmic reticulum"/>
    <property type="evidence" value="ECO:0007669"/>
    <property type="project" value="TreeGrafter"/>
</dbReference>
<dbReference type="Proteomes" id="UP000250572">
    <property type="component" value="Unassembled WGS sequence"/>
</dbReference>
<dbReference type="InterPro" id="IPR052263">
    <property type="entry name" value="GPI_Anchor_Biosynth"/>
</dbReference>
<keyword evidence="2 5" id="KW-0812">Transmembrane</keyword>
<dbReference type="GO" id="GO:0006506">
    <property type="term" value="P:GPI anchor biosynthetic process"/>
    <property type="evidence" value="ECO:0007669"/>
    <property type="project" value="TreeGrafter"/>
</dbReference>
<evidence type="ECO:0000256" key="4">
    <source>
        <dbReference type="ARBA" id="ARBA00023136"/>
    </source>
</evidence>
<proteinExistence type="predicted"/>
<comment type="caution">
    <text evidence="7">The sequence shown here is derived from an EMBL/GenBank/DDBJ whole genome shotgun (WGS) entry which is preliminary data.</text>
</comment>
<accession>A0A315VF98</accession>
<keyword evidence="8" id="KW-1185">Reference proteome</keyword>
<protein>
    <recommendedName>
        <fullName evidence="6">PIG-P domain-containing protein</fullName>
    </recommendedName>
</protein>
<evidence type="ECO:0000313" key="8">
    <source>
        <dbReference type="Proteomes" id="UP000250572"/>
    </source>
</evidence>
<evidence type="ECO:0000313" key="7">
    <source>
        <dbReference type="EMBL" id="PWA21896.1"/>
    </source>
</evidence>
<dbReference type="PANTHER" id="PTHR46346">
    <property type="entry name" value="PHOSPHATIDYLINOSITOL N-ACETYLGLUCOSAMINYLTRANSFERASE SUBUNIT P"/>
    <property type="match status" value="1"/>
</dbReference>
<dbReference type="InterPro" id="IPR013717">
    <property type="entry name" value="PIG-P"/>
</dbReference>
<evidence type="ECO:0000256" key="3">
    <source>
        <dbReference type="ARBA" id="ARBA00022989"/>
    </source>
</evidence>